<organism evidence="2 3">
    <name type="scientific">Parathielavia hyrcaniae</name>
    <dbReference type="NCBI Taxonomy" id="113614"/>
    <lineage>
        <taxon>Eukaryota</taxon>
        <taxon>Fungi</taxon>
        <taxon>Dikarya</taxon>
        <taxon>Ascomycota</taxon>
        <taxon>Pezizomycotina</taxon>
        <taxon>Sordariomycetes</taxon>
        <taxon>Sordariomycetidae</taxon>
        <taxon>Sordariales</taxon>
        <taxon>Chaetomiaceae</taxon>
        <taxon>Parathielavia</taxon>
    </lineage>
</organism>
<evidence type="ECO:0000313" key="3">
    <source>
        <dbReference type="Proteomes" id="UP001305647"/>
    </source>
</evidence>
<feature type="compositionally biased region" description="Polar residues" evidence="1">
    <location>
        <begin position="1"/>
        <end position="16"/>
    </location>
</feature>
<reference evidence="2" key="2">
    <citation type="submission" date="2023-05" db="EMBL/GenBank/DDBJ databases">
        <authorList>
            <consortium name="Lawrence Berkeley National Laboratory"/>
            <person name="Steindorff A."/>
            <person name="Hensen N."/>
            <person name="Bonometti L."/>
            <person name="Westerberg I."/>
            <person name="Brannstrom I.O."/>
            <person name="Guillou S."/>
            <person name="Cros-Aarteil S."/>
            <person name="Calhoun S."/>
            <person name="Haridas S."/>
            <person name="Kuo A."/>
            <person name="Mondo S."/>
            <person name="Pangilinan J."/>
            <person name="Riley R."/>
            <person name="Labutti K."/>
            <person name="Andreopoulos B."/>
            <person name="Lipzen A."/>
            <person name="Chen C."/>
            <person name="Yanf M."/>
            <person name="Daum C."/>
            <person name="Ng V."/>
            <person name="Clum A."/>
            <person name="Ohm R."/>
            <person name="Martin F."/>
            <person name="Silar P."/>
            <person name="Natvig D."/>
            <person name="Lalanne C."/>
            <person name="Gautier V."/>
            <person name="Ament-Velasquez S.L."/>
            <person name="Kruys A."/>
            <person name="Hutchinson M.I."/>
            <person name="Powell A.J."/>
            <person name="Barry K."/>
            <person name="Miller A.N."/>
            <person name="Grigoriev I.V."/>
            <person name="Debuchy R."/>
            <person name="Gladieux P."/>
            <person name="Thoren M.H."/>
            <person name="Johannesson H."/>
        </authorList>
    </citation>
    <scope>NUCLEOTIDE SEQUENCE</scope>
    <source>
        <strain evidence="2">CBS 757.83</strain>
    </source>
</reference>
<feature type="compositionally biased region" description="Gly residues" evidence="1">
    <location>
        <begin position="242"/>
        <end position="251"/>
    </location>
</feature>
<evidence type="ECO:0000256" key="1">
    <source>
        <dbReference type="SAM" id="MobiDB-lite"/>
    </source>
</evidence>
<evidence type="ECO:0000313" key="2">
    <source>
        <dbReference type="EMBL" id="KAK4103898.1"/>
    </source>
</evidence>
<dbReference type="EMBL" id="MU863627">
    <property type="protein sequence ID" value="KAK4103898.1"/>
    <property type="molecule type" value="Genomic_DNA"/>
</dbReference>
<dbReference type="Proteomes" id="UP001305647">
    <property type="component" value="Unassembled WGS sequence"/>
</dbReference>
<keyword evidence="3" id="KW-1185">Reference proteome</keyword>
<sequence length="251" mass="26237">MSQGFTTPKPNGSASAPSAADHNRNTAQPPGPHPVAPSPPFLPRRAPAIRATTPADLLLFPTTTHDDTTATALPLPSFQEFLAQLSTTPDPPPPPPTLAWWPALRVPREGEVLPPPPIISMAQGQAYSVGGHNNNNYALPRALEISVMRYEERMERELWPSSLPRTCPPLRRGPLPLPVDQRRRGVVGGGGLWIAGPGCGDVPGRQAVGEGEGGEDKGEGDGEDAEGEEGGGREATRWGKTEGQGGGGGGG</sequence>
<proteinExistence type="predicted"/>
<feature type="region of interest" description="Disordered" evidence="1">
    <location>
        <begin position="197"/>
        <end position="251"/>
    </location>
</feature>
<gene>
    <name evidence="2" type="ORF">N658DRAFT_493362</name>
</gene>
<reference evidence="2" key="1">
    <citation type="journal article" date="2023" name="Mol. Phylogenet. Evol.">
        <title>Genome-scale phylogeny and comparative genomics of the fungal order Sordariales.</title>
        <authorList>
            <person name="Hensen N."/>
            <person name="Bonometti L."/>
            <person name="Westerberg I."/>
            <person name="Brannstrom I.O."/>
            <person name="Guillou S."/>
            <person name="Cros-Aarteil S."/>
            <person name="Calhoun S."/>
            <person name="Haridas S."/>
            <person name="Kuo A."/>
            <person name="Mondo S."/>
            <person name="Pangilinan J."/>
            <person name="Riley R."/>
            <person name="LaButti K."/>
            <person name="Andreopoulos B."/>
            <person name="Lipzen A."/>
            <person name="Chen C."/>
            <person name="Yan M."/>
            <person name="Daum C."/>
            <person name="Ng V."/>
            <person name="Clum A."/>
            <person name="Steindorff A."/>
            <person name="Ohm R.A."/>
            <person name="Martin F."/>
            <person name="Silar P."/>
            <person name="Natvig D.O."/>
            <person name="Lalanne C."/>
            <person name="Gautier V."/>
            <person name="Ament-Velasquez S.L."/>
            <person name="Kruys A."/>
            <person name="Hutchinson M.I."/>
            <person name="Powell A.J."/>
            <person name="Barry K."/>
            <person name="Miller A.N."/>
            <person name="Grigoriev I.V."/>
            <person name="Debuchy R."/>
            <person name="Gladieux P."/>
            <person name="Hiltunen Thoren M."/>
            <person name="Johannesson H."/>
        </authorList>
    </citation>
    <scope>NUCLEOTIDE SEQUENCE</scope>
    <source>
        <strain evidence="2">CBS 757.83</strain>
    </source>
</reference>
<accession>A0AAN6Q5G1</accession>
<comment type="caution">
    <text evidence="2">The sequence shown here is derived from an EMBL/GenBank/DDBJ whole genome shotgun (WGS) entry which is preliminary data.</text>
</comment>
<feature type="compositionally biased region" description="Basic and acidic residues" evidence="1">
    <location>
        <begin position="230"/>
        <end position="240"/>
    </location>
</feature>
<dbReference type="AlphaFoldDB" id="A0AAN6Q5G1"/>
<name>A0AAN6Q5G1_9PEZI</name>
<feature type="compositionally biased region" description="Pro residues" evidence="1">
    <location>
        <begin position="29"/>
        <end position="42"/>
    </location>
</feature>
<protein>
    <submittedName>
        <fullName evidence="2">Uncharacterized protein</fullName>
    </submittedName>
</protein>
<feature type="region of interest" description="Disordered" evidence="1">
    <location>
        <begin position="1"/>
        <end position="45"/>
    </location>
</feature>